<dbReference type="AlphaFoldDB" id="A0A9X9X403"/>
<dbReference type="Pfam" id="PF13670">
    <property type="entry name" value="PepSY_2"/>
    <property type="match status" value="1"/>
</dbReference>
<evidence type="ECO:0000313" key="4">
    <source>
        <dbReference type="Proteomes" id="UP001138751"/>
    </source>
</evidence>
<evidence type="ECO:0000313" key="3">
    <source>
        <dbReference type="EMBL" id="MBR0674132.1"/>
    </source>
</evidence>
<evidence type="ECO:0000259" key="2">
    <source>
        <dbReference type="Pfam" id="PF13670"/>
    </source>
</evidence>
<reference evidence="3" key="2">
    <citation type="journal article" date="2021" name="Syst. Appl. Microbiol.">
        <title>Roseomonas hellenica sp. nov., isolated from roots of wild-growing Alkanna tinctoria.</title>
        <authorList>
            <person name="Rat A."/>
            <person name="Naranjo H.D."/>
            <person name="Lebbe L."/>
            <person name="Cnockaert M."/>
            <person name="Krigas N."/>
            <person name="Grigoriadou K."/>
            <person name="Maloupa E."/>
            <person name="Willems A."/>
        </authorList>
    </citation>
    <scope>NUCLEOTIDE SEQUENCE</scope>
    <source>
        <strain evidence="3">LMG 31231</strain>
    </source>
</reference>
<dbReference type="RefSeq" id="WP_211864556.1">
    <property type="nucleotide sequence ID" value="NZ_JAAEDM010000116.1"/>
</dbReference>
<evidence type="ECO:0000256" key="1">
    <source>
        <dbReference type="SAM" id="SignalP"/>
    </source>
</evidence>
<sequence length="103" mass="11073">MRKTMLTAALALGAAAAAIPAISPAFADEGRSAGAYHCRIAPGEVRLPAEAIRNTLQDLGYRVDRIKMDDGCYEARAMNDSGIPIEVRYHSVTGELVRAKLRS</sequence>
<reference evidence="3" key="1">
    <citation type="submission" date="2020-01" db="EMBL/GenBank/DDBJ databases">
        <authorList>
            <person name="Rat A."/>
        </authorList>
    </citation>
    <scope>NUCLEOTIDE SEQUENCE</scope>
    <source>
        <strain evidence="3">LMG 31231</strain>
    </source>
</reference>
<organism evidence="3 4">
    <name type="scientific">Neoroseomonas soli</name>
    <dbReference type="NCBI Taxonomy" id="1081025"/>
    <lineage>
        <taxon>Bacteria</taxon>
        <taxon>Pseudomonadati</taxon>
        <taxon>Pseudomonadota</taxon>
        <taxon>Alphaproteobacteria</taxon>
        <taxon>Acetobacterales</taxon>
        <taxon>Acetobacteraceae</taxon>
        <taxon>Neoroseomonas</taxon>
    </lineage>
</organism>
<keyword evidence="1" id="KW-0732">Signal</keyword>
<accession>A0A9X9X403</accession>
<dbReference type="Proteomes" id="UP001138751">
    <property type="component" value="Unassembled WGS sequence"/>
</dbReference>
<protein>
    <submittedName>
        <fullName evidence="3">PepSY domain-containing protein</fullName>
    </submittedName>
</protein>
<keyword evidence="4" id="KW-1185">Reference proteome</keyword>
<feature type="signal peptide" evidence="1">
    <location>
        <begin position="1"/>
        <end position="27"/>
    </location>
</feature>
<gene>
    <name evidence="3" type="ORF">GXW76_23375</name>
</gene>
<proteinExistence type="predicted"/>
<dbReference type="InterPro" id="IPR025711">
    <property type="entry name" value="PepSY"/>
</dbReference>
<feature type="domain" description="PepSY" evidence="2">
    <location>
        <begin position="14"/>
        <end position="100"/>
    </location>
</feature>
<comment type="caution">
    <text evidence="3">The sequence shown here is derived from an EMBL/GenBank/DDBJ whole genome shotgun (WGS) entry which is preliminary data.</text>
</comment>
<feature type="chain" id="PRO_5041001042" evidence="1">
    <location>
        <begin position="28"/>
        <end position="103"/>
    </location>
</feature>
<dbReference type="EMBL" id="JAAEDM010000116">
    <property type="protein sequence ID" value="MBR0674132.1"/>
    <property type="molecule type" value="Genomic_DNA"/>
</dbReference>
<name>A0A9X9X403_9PROT</name>